<dbReference type="Gene3D" id="1.20.1270.60">
    <property type="entry name" value="Arfaptin homology (AH) domain/BAR domain"/>
    <property type="match status" value="1"/>
</dbReference>
<evidence type="ECO:0000313" key="4">
    <source>
        <dbReference type="Proteomes" id="UP000659654"/>
    </source>
</evidence>
<dbReference type="SMR" id="A0A1I7S1B0"/>
<reference evidence="5" key="1">
    <citation type="submission" date="2016-11" db="UniProtKB">
        <authorList>
            <consortium name="WormBaseParasite"/>
        </authorList>
    </citation>
    <scope>IDENTIFICATION</scope>
</reference>
<dbReference type="WBParaSite" id="BXY_0678500.1">
    <property type="protein sequence ID" value="BXY_0678500.1"/>
    <property type="gene ID" value="BXY_0678500"/>
</dbReference>
<organism evidence="3 5">
    <name type="scientific">Bursaphelenchus xylophilus</name>
    <name type="common">Pinewood nematode worm</name>
    <name type="synonym">Aphelenchoides xylophilus</name>
    <dbReference type="NCBI Taxonomy" id="6326"/>
    <lineage>
        <taxon>Eukaryota</taxon>
        <taxon>Metazoa</taxon>
        <taxon>Ecdysozoa</taxon>
        <taxon>Nematoda</taxon>
        <taxon>Chromadorea</taxon>
        <taxon>Rhabditida</taxon>
        <taxon>Tylenchina</taxon>
        <taxon>Tylenchomorpha</taxon>
        <taxon>Aphelenchoidea</taxon>
        <taxon>Aphelenchoididae</taxon>
        <taxon>Bursaphelenchus</taxon>
    </lineage>
</organism>
<proteinExistence type="predicted"/>
<dbReference type="OrthoDB" id="5868487at2759"/>
<dbReference type="AlphaFoldDB" id="A0A1I7S1B0"/>
<dbReference type="Proteomes" id="UP000659654">
    <property type="component" value="Unassembled WGS sequence"/>
</dbReference>
<sequence length="250" mass="29177">MKSIFDKLTNTKLPTEFANEVEIIRQHRDNTMEMTKHMKKMVRHAVSLKHSPSSKARKNQQADEFNRLIKECDKSKNMFLEQGYYYILAKTSDLCSVLSKMHHEMEQQQHDQAYMPIKIWMDEEFPLMIKDMKRCQKATKALDSATTANVTAPSVEHSRKREKILEAHTLLFRQCKAELEKHKRTPRHHTLCLQTFVQHEYNFAKRALAEVEKAQAAMKNLCEKKEGERKMQKEQMAKEAAAGTVAEAKP</sequence>
<evidence type="ECO:0000313" key="2">
    <source>
        <dbReference type="EMBL" id="CAD5208099.1"/>
    </source>
</evidence>
<gene>
    <name evidence="2" type="ORF">BXYJ_LOCUS335</name>
</gene>
<evidence type="ECO:0000256" key="1">
    <source>
        <dbReference type="SAM" id="MobiDB-lite"/>
    </source>
</evidence>
<dbReference type="Proteomes" id="UP000095284">
    <property type="component" value="Unplaced"/>
</dbReference>
<name>A0A1I7S1B0_BURXY</name>
<protein>
    <submittedName>
        <fullName evidence="2">(pine wood nematode) hypothetical protein</fullName>
    </submittedName>
</protein>
<dbReference type="Proteomes" id="UP000582659">
    <property type="component" value="Unassembled WGS sequence"/>
</dbReference>
<feature type="compositionally biased region" description="Basic and acidic residues" evidence="1">
    <location>
        <begin position="226"/>
        <end position="237"/>
    </location>
</feature>
<keyword evidence="4" id="KW-1185">Reference proteome</keyword>
<reference evidence="2" key="2">
    <citation type="submission" date="2020-09" db="EMBL/GenBank/DDBJ databases">
        <authorList>
            <person name="Kikuchi T."/>
        </authorList>
    </citation>
    <scope>NUCLEOTIDE SEQUENCE</scope>
    <source>
        <strain evidence="2">Ka4C1</strain>
    </source>
</reference>
<dbReference type="InterPro" id="IPR027267">
    <property type="entry name" value="AH/BAR_dom_sf"/>
</dbReference>
<dbReference type="EMBL" id="CAJFCV020000001">
    <property type="protein sequence ID" value="CAG9080213.1"/>
    <property type="molecule type" value="Genomic_DNA"/>
</dbReference>
<accession>A0A1I7S1B0</accession>
<feature type="region of interest" description="Disordered" evidence="1">
    <location>
        <begin position="226"/>
        <end position="250"/>
    </location>
</feature>
<dbReference type="EMBL" id="CAJFDI010000001">
    <property type="protein sequence ID" value="CAD5208099.1"/>
    <property type="molecule type" value="Genomic_DNA"/>
</dbReference>
<evidence type="ECO:0000313" key="3">
    <source>
        <dbReference type="Proteomes" id="UP000095284"/>
    </source>
</evidence>
<evidence type="ECO:0000313" key="5">
    <source>
        <dbReference type="WBParaSite" id="BXY_0678500.1"/>
    </source>
</evidence>
<feature type="compositionally biased region" description="Low complexity" evidence="1">
    <location>
        <begin position="238"/>
        <end position="250"/>
    </location>
</feature>